<keyword evidence="2" id="KW-1185">Reference proteome</keyword>
<dbReference type="OrthoDB" id="6890906at2"/>
<comment type="caution">
    <text evidence="1">The sequence shown here is derived from an EMBL/GenBank/DDBJ whole genome shotgun (WGS) entry which is preliminary data.</text>
</comment>
<accession>A0A1Y2SCS2</accession>
<dbReference type="RefSeq" id="WP_139837525.1">
    <property type="nucleotide sequence ID" value="NZ_CAWNHF010000159.1"/>
</dbReference>
<protein>
    <submittedName>
        <fullName evidence="1">Uncharacterized protein</fullName>
    </submittedName>
</protein>
<evidence type="ECO:0000313" key="2">
    <source>
        <dbReference type="Proteomes" id="UP000194204"/>
    </source>
</evidence>
<evidence type="ECO:0000313" key="1">
    <source>
        <dbReference type="EMBL" id="OTA15758.1"/>
    </source>
</evidence>
<name>A0A1Y2SCS2_9GAMM</name>
<gene>
    <name evidence="1" type="ORF">Xbed_03560</name>
</gene>
<proteinExistence type="predicted"/>
<dbReference type="AlphaFoldDB" id="A0A1Y2SCS2"/>
<reference evidence="1 2" key="1">
    <citation type="submission" date="2017-01" db="EMBL/GenBank/DDBJ databases">
        <title>Deconstructing symbiosis and pathogenesis requirements using a combined genomic-metabolomic approach.</title>
        <authorList>
            <person name="Tobias N.J."/>
            <person name="Wolff H."/>
            <person name="Djahanschiri B."/>
            <person name="Ebersberger I."/>
            <person name="Bode H.B."/>
        </authorList>
    </citation>
    <scope>NUCLEOTIDE SEQUENCE [LARGE SCALE GENOMIC DNA]</scope>
    <source>
        <strain evidence="1 2">DSM 4764</strain>
    </source>
</reference>
<dbReference type="EMBL" id="MUBK01000052">
    <property type="protein sequence ID" value="OTA15758.1"/>
    <property type="molecule type" value="Genomic_DNA"/>
</dbReference>
<organism evidence="1 2">
    <name type="scientific">Xenorhabdus beddingii</name>
    <dbReference type="NCBI Taxonomy" id="40578"/>
    <lineage>
        <taxon>Bacteria</taxon>
        <taxon>Pseudomonadati</taxon>
        <taxon>Pseudomonadota</taxon>
        <taxon>Gammaproteobacteria</taxon>
        <taxon>Enterobacterales</taxon>
        <taxon>Morganellaceae</taxon>
        <taxon>Xenorhabdus</taxon>
    </lineage>
</organism>
<dbReference type="Proteomes" id="UP000194204">
    <property type="component" value="Unassembled WGS sequence"/>
</dbReference>
<sequence length="129" mass="14991">MLIFILMIFSPCVYSINNKIEVVNITGLELTKSEDEDIVNECKKWKISKEDVEKIFKNSKEYEYYPYDVFYQTPCNINGEAKINNKMWSFYINGGGITTLENNKESIYLGCSSKECESFFIFPLDGMNP</sequence>